<evidence type="ECO:0000313" key="4">
    <source>
        <dbReference type="EMBL" id="RDY10793.1"/>
    </source>
</evidence>
<feature type="non-terminal residue" evidence="4">
    <location>
        <position position="1"/>
    </location>
</feature>
<comment type="caution">
    <text evidence="4">The sequence shown here is derived from an EMBL/GenBank/DDBJ whole genome shotgun (WGS) entry which is preliminary data.</text>
</comment>
<name>A0A371I6Y0_MUCPR</name>
<gene>
    <name evidence="4" type="ORF">CR513_04628</name>
</gene>
<dbReference type="InterPro" id="IPR025724">
    <property type="entry name" value="GAG-pre-integrase_dom"/>
</dbReference>
<dbReference type="Pfam" id="PF13976">
    <property type="entry name" value="gag_pre-integrs"/>
    <property type="match status" value="1"/>
</dbReference>
<dbReference type="InterPro" id="IPR054722">
    <property type="entry name" value="PolX-like_BBD"/>
</dbReference>
<keyword evidence="1" id="KW-0378">Hydrolase</keyword>
<dbReference type="Pfam" id="PF22936">
    <property type="entry name" value="Pol_BBD"/>
    <property type="match status" value="1"/>
</dbReference>
<evidence type="ECO:0000313" key="5">
    <source>
        <dbReference type="Proteomes" id="UP000257109"/>
    </source>
</evidence>
<dbReference type="OrthoDB" id="1741186at2759"/>
<proteinExistence type="predicted"/>
<evidence type="ECO:0000259" key="3">
    <source>
        <dbReference type="Pfam" id="PF22936"/>
    </source>
</evidence>
<keyword evidence="5" id="KW-1185">Reference proteome</keyword>
<dbReference type="GO" id="GO:0008233">
    <property type="term" value="F:peptidase activity"/>
    <property type="evidence" value="ECO:0007669"/>
    <property type="project" value="UniProtKB-KW"/>
</dbReference>
<feature type="domain" description="Retrovirus-related Pol polyprotein from transposon TNT 1-94-like beta-barrel" evidence="3">
    <location>
        <begin position="125"/>
        <end position="203"/>
    </location>
</feature>
<dbReference type="SUPFAM" id="SSF53098">
    <property type="entry name" value="Ribonuclease H-like"/>
    <property type="match status" value="1"/>
</dbReference>
<dbReference type="EMBL" id="QJKJ01000774">
    <property type="protein sequence ID" value="RDY10793.1"/>
    <property type="molecule type" value="Genomic_DNA"/>
</dbReference>
<accession>A0A371I6Y0</accession>
<dbReference type="GO" id="GO:0006508">
    <property type="term" value="P:proteolysis"/>
    <property type="evidence" value="ECO:0007669"/>
    <property type="project" value="UniProtKB-KW"/>
</dbReference>
<evidence type="ECO:0000259" key="2">
    <source>
        <dbReference type="Pfam" id="PF13976"/>
    </source>
</evidence>
<reference evidence="4" key="1">
    <citation type="submission" date="2018-05" db="EMBL/GenBank/DDBJ databases">
        <title>Draft genome of Mucuna pruriens seed.</title>
        <authorList>
            <person name="Nnadi N.E."/>
            <person name="Vos R."/>
            <person name="Hasami M.H."/>
            <person name="Devisetty U.K."/>
            <person name="Aguiy J.C."/>
        </authorList>
    </citation>
    <scope>NUCLEOTIDE SEQUENCE [LARGE SCALE GENOMIC DNA]</scope>
    <source>
        <strain evidence="4">JCA_2017</strain>
    </source>
</reference>
<dbReference type="PANTHER" id="PTHR42648:SF28">
    <property type="entry name" value="TRANSPOSON-ENCODED PROTEIN WITH RIBONUCLEASE H-LIKE AND RETROVIRUS ZINC FINGER-LIKE DOMAINS"/>
    <property type="match status" value="1"/>
</dbReference>
<dbReference type="AlphaFoldDB" id="A0A371I6Y0"/>
<keyword evidence="1" id="KW-0645">Protease</keyword>
<dbReference type="GO" id="GO:0003676">
    <property type="term" value="F:nucleic acid binding"/>
    <property type="evidence" value="ECO:0007669"/>
    <property type="project" value="InterPro"/>
</dbReference>
<protein>
    <submittedName>
        <fullName evidence="4">Uncharacterized protein</fullName>
    </submittedName>
</protein>
<dbReference type="InterPro" id="IPR036397">
    <property type="entry name" value="RNaseH_sf"/>
</dbReference>
<dbReference type="PANTHER" id="PTHR42648">
    <property type="entry name" value="TRANSPOSASE, PUTATIVE-RELATED"/>
    <property type="match status" value="1"/>
</dbReference>
<sequence length="348" mass="40526">MSRTDIKFEDKILRLLFFNFLLEYCETFMVSITNSTHKGVVSLQMTKGNILNEEMRRNAQDTRMWSITIKHCFLWKKENKGKKGKSKEKDNDNDDDDDVATVIGDDLVILRDFESVKFIYDESMWIIDSDATLTPRKEFFTSYTLGELGVLKMGNDGTIKVIDVGNTYLQTKIGVQLWLRGVKHAPDVCFNLISMHMLDDDGYDNHFGYEKWKLTKALVAKDSANVMDIEASLWHRRLSHINEKWLNCLAKKDMLQGLKNAKLEKCFHCMASKQTRVPFKKHHPSRKSELLELVHSDVCDSLKIKSFSGSLYFVTFIDDCSRKLWVYVLKAKDQVLEKFKQFQTLVER</sequence>
<feature type="domain" description="GAG-pre-integrase" evidence="2">
    <location>
        <begin position="227"/>
        <end position="274"/>
    </location>
</feature>
<dbReference type="InterPro" id="IPR039537">
    <property type="entry name" value="Retrotran_Ty1/copia-like"/>
</dbReference>
<dbReference type="InterPro" id="IPR012337">
    <property type="entry name" value="RNaseH-like_sf"/>
</dbReference>
<evidence type="ECO:0000256" key="1">
    <source>
        <dbReference type="ARBA" id="ARBA00022670"/>
    </source>
</evidence>
<dbReference type="Gene3D" id="3.30.420.10">
    <property type="entry name" value="Ribonuclease H-like superfamily/Ribonuclease H"/>
    <property type="match status" value="1"/>
</dbReference>
<organism evidence="4 5">
    <name type="scientific">Mucuna pruriens</name>
    <name type="common">Velvet bean</name>
    <name type="synonym">Dolichos pruriens</name>
    <dbReference type="NCBI Taxonomy" id="157652"/>
    <lineage>
        <taxon>Eukaryota</taxon>
        <taxon>Viridiplantae</taxon>
        <taxon>Streptophyta</taxon>
        <taxon>Embryophyta</taxon>
        <taxon>Tracheophyta</taxon>
        <taxon>Spermatophyta</taxon>
        <taxon>Magnoliopsida</taxon>
        <taxon>eudicotyledons</taxon>
        <taxon>Gunneridae</taxon>
        <taxon>Pentapetalae</taxon>
        <taxon>rosids</taxon>
        <taxon>fabids</taxon>
        <taxon>Fabales</taxon>
        <taxon>Fabaceae</taxon>
        <taxon>Papilionoideae</taxon>
        <taxon>50 kb inversion clade</taxon>
        <taxon>NPAAA clade</taxon>
        <taxon>indigoferoid/millettioid clade</taxon>
        <taxon>Phaseoleae</taxon>
        <taxon>Mucuna</taxon>
    </lineage>
</organism>
<dbReference type="Proteomes" id="UP000257109">
    <property type="component" value="Unassembled WGS sequence"/>
</dbReference>